<protein>
    <submittedName>
        <fullName evidence="2">Uncharacterized protein</fullName>
    </submittedName>
</protein>
<dbReference type="Proteomes" id="UP000277582">
    <property type="component" value="Unassembled WGS sequence"/>
</dbReference>
<keyword evidence="1" id="KW-0812">Transmembrane</keyword>
<feature type="transmembrane region" description="Helical" evidence="1">
    <location>
        <begin position="30"/>
        <end position="49"/>
    </location>
</feature>
<sequence>MKFYLPLILSLLALPIGVLGLLLSLNKRNEIAFCILMVALFISFLALALNRLENRKGRVEG</sequence>
<reference evidence="2 3" key="1">
    <citation type="submission" date="2018-10" db="EMBL/GenBank/DDBJ databases">
        <title>Co-occurring genomic capacity for anaerobic methane metabolism and dissimilatory sulfite reduction discovered in the Korarchaeota.</title>
        <authorList>
            <person name="Mckay L.J."/>
            <person name="Dlakic M."/>
            <person name="Fields M.W."/>
            <person name="Delmont T.O."/>
            <person name="Eren A.M."/>
            <person name="Jay Z.J."/>
            <person name="Klingelsmith K.B."/>
            <person name="Rusch D.B."/>
            <person name="Inskeep W.P."/>
        </authorList>
    </citation>
    <scope>NUCLEOTIDE SEQUENCE [LARGE SCALE GENOMIC DNA]</scope>
    <source>
        <strain evidence="2 3">MDKW</strain>
    </source>
</reference>
<name>A0A3R9Q1V0_9CREN</name>
<evidence type="ECO:0000313" key="2">
    <source>
        <dbReference type="EMBL" id="RSN79021.1"/>
    </source>
</evidence>
<keyword evidence="3" id="KW-1185">Reference proteome</keyword>
<dbReference type="EMBL" id="RCOS01000007">
    <property type="protein sequence ID" value="RSN79021.1"/>
    <property type="molecule type" value="Genomic_DNA"/>
</dbReference>
<comment type="caution">
    <text evidence="2">The sequence shown here is derived from an EMBL/GenBank/DDBJ whole genome shotgun (WGS) entry which is preliminary data.</text>
</comment>
<gene>
    <name evidence="2" type="ORF">D6D85_00355</name>
</gene>
<dbReference type="AlphaFoldDB" id="A0A3R9Q1V0"/>
<keyword evidence="1" id="KW-1133">Transmembrane helix</keyword>
<dbReference type="RefSeq" id="WP_125670049.1">
    <property type="nucleotide sequence ID" value="NZ_RCOS01000007.1"/>
</dbReference>
<keyword evidence="1" id="KW-0472">Membrane</keyword>
<accession>A0A3R9Q1V0</accession>
<evidence type="ECO:0000313" key="3">
    <source>
        <dbReference type="Proteomes" id="UP000277582"/>
    </source>
</evidence>
<proteinExistence type="predicted"/>
<organism evidence="2 3">
    <name type="scientific">Candidatus Methanodesulfokora washburnensis</name>
    <dbReference type="NCBI Taxonomy" id="2478471"/>
    <lineage>
        <taxon>Archaea</taxon>
        <taxon>Thermoproteota</taxon>
        <taxon>Candidatus Korarchaeia</taxon>
        <taxon>Candidatus Korarchaeia incertae sedis</taxon>
        <taxon>Candidatus Methanodesulfokora</taxon>
    </lineage>
</organism>
<evidence type="ECO:0000256" key="1">
    <source>
        <dbReference type="SAM" id="Phobius"/>
    </source>
</evidence>